<reference evidence="2 3" key="1">
    <citation type="submission" date="2024-05" db="EMBL/GenBank/DDBJ databases">
        <title>Genome sequencing and assembly of Indian major carp, Cirrhinus mrigala (Hamilton, 1822).</title>
        <authorList>
            <person name="Mohindra V."/>
            <person name="Chowdhury L.M."/>
            <person name="Lal K."/>
            <person name="Jena J.K."/>
        </authorList>
    </citation>
    <scope>NUCLEOTIDE SEQUENCE [LARGE SCALE GENOMIC DNA]</scope>
    <source>
        <strain evidence="2">CM1030</strain>
        <tissue evidence="2">Blood</tissue>
    </source>
</reference>
<dbReference type="EMBL" id="JAMKFB020000008">
    <property type="protein sequence ID" value="KAL0186156.1"/>
    <property type="molecule type" value="Genomic_DNA"/>
</dbReference>
<feature type="compositionally biased region" description="Acidic residues" evidence="1">
    <location>
        <begin position="29"/>
        <end position="39"/>
    </location>
</feature>
<protein>
    <submittedName>
        <fullName evidence="2">Uncharacterized protein</fullName>
    </submittedName>
</protein>
<dbReference type="AlphaFoldDB" id="A0ABD0QJE9"/>
<evidence type="ECO:0000256" key="1">
    <source>
        <dbReference type="SAM" id="MobiDB-lite"/>
    </source>
</evidence>
<sequence>MLGLSGTPGTPCAGSGSPWVPPRGQQSEDLAEESAEGEEREAFNRLKPLSPLEAVPPGGPRTN</sequence>
<feature type="region of interest" description="Disordered" evidence="1">
    <location>
        <begin position="1"/>
        <end position="63"/>
    </location>
</feature>
<gene>
    <name evidence="2" type="ORF">M9458_017826</name>
</gene>
<organism evidence="2 3">
    <name type="scientific">Cirrhinus mrigala</name>
    <name type="common">Mrigala</name>
    <dbReference type="NCBI Taxonomy" id="683832"/>
    <lineage>
        <taxon>Eukaryota</taxon>
        <taxon>Metazoa</taxon>
        <taxon>Chordata</taxon>
        <taxon>Craniata</taxon>
        <taxon>Vertebrata</taxon>
        <taxon>Euteleostomi</taxon>
        <taxon>Actinopterygii</taxon>
        <taxon>Neopterygii</taxon>
        <taxon>Teleostei</taxon>
        <taxon>Ostariophysi</taxon>
        <taxon>Cypriniformes</taxon>
        <taxon>Cyprinidae</taxon>
        <taxon>Labeoninae</taxon>
        <taxon>Labeonini</taxon>
        <taxon>Cirrhinus</taxon>
    </lineage>
</organism>
<evidence type="ECO:0000313" key="3">
    <source>
        <dbReference type="Proteomes" id="UP001529510"/>
    </source>
</evidence>
<accession>A0ABD0QJE9</accession>
<evidence type="ECO:0000313" key="2">
    <source>
        <dbReference type="EMBL" id="KAL0186156.1"/>
    </source>
</evidence>
<comment type="caution">
    <text evidence="2">The sequence shown here is derived from an EMBL/GenBank/DDBJ whole genome shotgun (WGS) entry which is preliminary data.</text>
</comment>
<keyword evidence="3" id="KW-1185">Reference proteome</keyword>
<dbReference type="Proteomes" id="UP001529510">
    <property type="component" value="Unassembled WGS sequence"/>
</dbReference>
<feature type="non-terminal residue" evidence="2">
    <location>
        <position position="63"/>
    </location>
</feature>
<name>A0ABD0QJE9_CIRMR</name>
<proteinExistence type="predicted"/>